<feature type="domain" description="Reverse transcriptase" evidence="1">
    <location>
        <begin position="76"/>
        <end position="229"/>
    </location>
</feature>
<dbReference type="EMBL" id="JAJFAZ020000004">
    <property type="protein sequence ID" value="KAI5335370.1"/>
    <property type="molecule type" value="Genomic_DNA"/>
</dbReference>
<organism evidence="2 3">
    <name type="scientific">Prunus dulcis</name>
    <name type="common">Almond</name>
    <name type="synonym">Amygdalus dulcis</name>
    <dbReference type="NCBI Taxonomy" id="3755"/>
    <lineage>
        <taxon>Eukaryota</taxon>
        <taxon>Viridiplantae</taxon>
        <taxon>Streptophyta</taxon>
        <taxon>Embryophyta</taxon>
        <taxon>Tracheophyta</taxon>
        <taxon>Spermatophyta</taxon>
        <taxon>Magnoliopsida</taxon>
        <taxon>eudicotyledons</taxon>
        <taxon>Gunneridae</taxon>
        <taxon>Pentapetalae</taxon>
        <taxon>rosids</taxon>
        <taxon>fabids</taxon>
        <taxon>Rosales</taxon>
        <taxon>Rosaceae</taxon>
        <taxon>Amygdaloideae</taxon>
        <taxon>Amygdaleae</taxon>
        <taxon>Prunus</taxon>
    </lineage>
</organism>
<keyword evidence="3" id="KW-1185">Reference proteome</keyword>
<dbReference type="Gene3D" id="3.30.70.270">
    <property type="match status" value="1"/>
</dbReference>
<accession>A0AAD4W1S3</accession>
<evidence type="ECO:0000313" key="3">
    <source>
        <dbReference type="Proteomes" id="UP001054821"/>
    </source>
</evidence>
<dbReference type="PANTHER" id="PTHR24559:SF431">
    <property type="entry name" value="RNA-DIRECTED DNA POLYMERASE HOMOLOG"/>
    <property type="match status" value="1"/>
</dbReference>
<evidence type="ECO:0000313" key="2">
    <source>
        <dbReference type="EMBL" id="KAI5335370.1"/>
    </source>
</evidence>
<comment type="caution">
    <text evidence="2">The sequence shown here is derived from an EMBL/GenBank/DDBJ whole genome shotgun (WGS) entry which is preliminary data.</text>
</comment>
<dbReference type="Proteomes" id="UP001054821">
    <property type="component" value="Chromosome 4"/>
</dbReference>
<dbReference type="InterPro" id="IPR000477">
    <property type="entry name" value="RT_dom"/>
</dbReference>
<protein>
    <recommendedName>
        <fullName evidence="1">Reverse transcriptase domain-containing protein</fullName>
    </recommendedName>
</protein>
<proteinExistence type="predicted"/>
<reference evidence="2 3" key="1">
    <citation type="journal article" date="2022" name="G3 (Bethesda)">
        <title>Whole-genome sequence and methylome profiling of the almond [Prunus dulcis (Mill.) D.A. Webb] cultivar 'Nonpareil'.</title>
        <authorList>
            <person name="D'Amico-Willman K.M."/>
            <person name="Ouma W.Z."/>
            <person name="Meulia T."/>
            <person name="Sideli G.M."/>
            <person name="Gradziel T.M."/>
            <person name="Fresnedo-Ramirez J."/>
        </authorList>
    </citation>
    <scope>NUCLEOTIDE SEQUENCE [LARGE SCALE GENOMIC DNA]</scope>
    <source>
        <strain evidence="2">Clone GOH B32 T37-40</strain>
    </source>
</reference>
<dbReference type="InterPro" id="IPR043128">
    <property type="entry name" value="Rev_trsase/Diguanyl_cyclase"/>
</dbReference>
<dbReference type="Pfam" id="PF00078">
    <property type="entry name" value="RVT_1"/>
    <property type="match status" value="1"/>
</dbReference>
<dbReference type="PANTHER" id="PTHR24559">
    <property type="entry name" value="TRANSPOSON TY3-I GAG-POL POLYPROTEIN"/>
    <property type="match status" value="1"/>
</dbReference>
<dbReference type="InterPro" id="IPR053134">
    <property type="entry name" value="RNA-dir_DNA_polymerase"/>
</dbReference>
<dbReference type="Gene3D" id="3.10.10.10">
    <property type="entry name" value="HIV Type 1 Reverse Transcriptase, subunit A, domain 1"/>
    <property type="match status" value="1"/>
</dbReference>
<name>A0AAD4W1S3_PRUDU</name>
<dbReference type="InterPro" id="IPR043502">
    <property type="entry name" value="DNA/RNA_pol_sf"/>
</dbReference>
<dbReference type="AlphaFoldDB" id="A0AAD4W1S3"/>
<evidence type="ECO:0000259" key="1">
    <source>
        <dbReference type="Pfam" id="PF00078"/>
    </source>
</evidence>
<dbReference type="SUPFAM" id="SSF56672">
    <property type="entry name" value="DNA/RNA polymerases"/>
    <property type="match status" value="1"/>
</dbReference>
<dbReference type="CDD" id="cd01647">
    <property type="entry name" value="RT_LTR"/>
    <property type="match status" value="1"/>
</dbReference>
<gene>
    <name evidence="2" type="ORF">L3X38_025503</name>
</gene>
<sequence>MFAWSPSEIDPLIICLRLHVNLASRPVAQNRCNFAPKRVAIIEAEIDKLLDTDLIEEVSYSEWLANVVLVVKKDQCKWGVCVDYTNLNKACPKDNFLLPRIDQLVDSTFGNKLLSFMDTYSGYNQIMLHEEDKANTFFIIKRGTYCYKVMPFALKNARAMYQRLINRIFKEHISKTMEVYVDDMTVKVPRRADQIKNLAEAFSLLKKYHMKLNPSKCTFAVSSSKFLGYLVTQRRIEDYPNQIKVIFNMNSLARMKEIQILTGRATAFN</sequence>